<dbReference type="PROSITE" id="PS00409">
    <property type="entry name" value="PROKAR_NTER_METHYL"/>
    <property type="match status" value="1"/>
</dbReference>
<evidence type="ECO:0000256" key="2">
    <source>
        <dbReference type="ARBA" id="ARBA00022481"/>
    </source>
</evidence>
<dbReference type="Proteomes" id="UP000005143">
    <property type="component" value="Unassembled WGS sequence"/>
</dbReference>
<dbReference type="Gene3D" id="3.30.700.10">
    <property type="entry name" value="Glycoprotein, Type 4 Pilin"/>
    <property type="match status" value="1"/>
</dbReference>
<name>H0E212_9ACTN</name>
<dbReference type="Pfam" id="PF07963">
    <property type="entry name" value="N_methyl"/>
    <property type="match status" value="1"/>
</dbReference>
<dbReference type="PANTHER" id="PTHR30093">
    <property type="entry name" value="GENERAL SECRETION PATHWAY PROTEIN G"/>
    <property type="match status" value="1"/>
</dbReference>
<dbReference type="EMBL" id="AGUD01000038">
    <property type="protein sequence ID" value="EHN12271.1"/>
    <property type="molecule type" value="Genomic_DNA"/>
</dbReference>
<gene>
    <name evidence="7" type="ORF">PAI11_08250</name>
</gene>
<dbReference type="OrthoDB" id="5244939at2"/>
<evidence type="ECO:0000256" key="4">
    <source>
        <dbReference type="ARBA" id="ARBA00022989"/>
    </source>
</evidence>
<evidence type="ECO:0000313" key="7">
    <source>
        <dbReference type="EMBL" id="EHN12271.1"/>
    </source>
</evidence>
<keyword evidence="4 6" id="KW-1133">Transmembrane helix</keyword>
<proteinExistence type="predicted"/>
<evidence type="ECO:0000313" key="8">
    <source>
        <dbReference type="Proteomes" id="UP000005143"/>
    </source>
</evidence>
<dbReference type="NCBIfam" id="TIGR02532">
    <property type="entry name" value="IV_pilin_GFxxxE"/>
    <property type="match status" value="1"/>
</dbReference>
<dbReference type="GO" id="GO:0016020">
    <property type="term" value="C:membrane"/>
    <property type="evidence" value="ECO:0007669"/>
    <property type="project" value="UniProtKB-SubCell"/>
</dbReference>
<evidence type="ECO:0000256" key="6">
    <source>
        <dbReference type="SAM" id="Phobius"/>
    </source>
</evidence>
<comment type="subcellular location">
    <subcellularLocation>
        <location evidence="1">Membrane</location>
        <topology evidence="1">Single-pass membrane protein</topology>
    </subcellularLocation>
</comment>
<keyword evidence="2" id="KW-0488">Methylation</keyword>
<organism evidence="7 8">
    <name type="scientific">Patulibacter medicamentivorans</name>
    <dbReference type="NCBI Taxonomy" id="1097667"/>
    <lineage>
        <taxon>Bacteria</taxon>
        <taxon>Bacillati</taxon>
        <taxon>Actinomycetota</taxon>
        <taxon>Thermoleophilia</taxon>
        <taxon>Solirubrobacterales</taxon>
        <taxon>Patulibacteraceae</taxon>
        <taxon>Patulibacter</taxon>
    </lineage>
</organism>
<evidence type="ECO:0000256" key="1">
    <source>
        <dbReference type="ARBA" id="ARBA00004167"/>
    </source>
</evidence>
<dbReference type="PANTHER" id="PTHR30093:SF44">
    <property type="entry name" value="TYPE II SECRETION SYSTEM CORE PROTEIN G"/>
    <property type="match status" value="1"/>
</dbReference>
<keyword evidence="5 6" id="KW-0472">Membrane</keyword>
<evidence type="ECO:0000256" key="5">
    <source>
        <dbReference type="ARBA" id="ARBA00023136"/>
    </source>
</evidence>
<dbReference type="AlphaFoldDB" id="H0E212"/>
<evidence type="ECO:0008006" key="9">
    <source>
        <dbReference type="Google" id="ProtNLM"/>
    </source>
</evidence>
<reference evidence="7 8" key="1">
    <citation type="journal article" date="2013" name="Biodegradation">
        <title>Quantitative proteomic analysis of ibuprofen-degrading Patulibacter sp. strain I11.</title>
        <authorList>
            <person name="Almeida B."/>
            <person name="Kjeldal H."/>
            <person name="Lolas I."/>
            <person name="Knudsen A.D."/>
            <person name="Carvalho G."/>
            <person name="Nielsen K.L."/>
            <person name="Barreto Crespo M.T."/>
            <person name="Stensballe A."/>
            <person name="Nielsen J.L."/>
        </authorList>
    </citation>
    <scope>NUCLEOTIDE SEQUENCE [LARGE SCALE GENOMIC DNA]</scope>
    <source>
        <strain evidence="7 8">I11</strain>
    </source>
</reference>
<keyword evidence="8" id="KW-1185">Reference proteome</keyword>
<dbReference type="InterPro" id="IPR012902">
    <property type="entry name" value="N_methyl_site"/>
</dbReference>
<dbReference type="SUPFAM" id="SSF54523">
    <property type="entry name" value="Pili subunits"/>
    <property type="match status" value="1"/>
</dbReference>
<keyword evidence="3 6" id="KW-0812">Transmembrane</keyword>
<accession>H0E212</accession>
<feature type="transmembrane region" description="Helical" evidence="6">
    <location>
        <begin position="12"/>
        <end position="35"/>
    </location>
</feature>
<protein>
    <recommendedName>
        <fullName evidence="9">Type IV pilin PilA</fullName>
    </recommendedName>
</protein>
<comment type="caution">
    <text evidence="7">The sequence shown here is derived from an EMBL/GenBank/DDBJ whole genome shotgun (WGS) entry which is preliminary data.</text>
</comment>
<sequence length="156" mass="16096">MRNRAAEERGFTLVELLVVILIIGILAAIAIPTFLGQRAKGQDASAKSNARNAVSQIESCYTNSEDYSTCRTEAQLSGGTNPGATGLPVVATHVAGDADIVISAATTGTNDAKTSYLVTAYSKSGNQFTIEKVSSGSTARKCTTTGEGACPSSGDW</sequence>
<evidence type="ECO:0000256" key="3">
    <source>
        <dbReference type="ARBA" id="ARBA00022692"/>
    </source>
</evidence>
<dbReference type="InterPro" id="IPR045584">
    <property type="entry name" value="Pilin-like"/>
</dbReference>